<protein>
    <submittedName>
        <fullName evidence="1">Uncharacterized protein</fullName>
    </submittedName>
</protein>
<sequence>MIKDGWNNAREVKPSKYNTVNVCLKDGRYINSFWNGKKWAYNVEPISWREIEEVIIPMCKRI</sequence>
<reference evidence="1" key="1">
    <citation type="journal article" date="2021" name="Proc. Natl. Acad. Sci. U.S.A.">
        <title>A Catalog of Tens of Thousands of Viruses from Human Metagenomes Reveals Hidden Associations with Chronic Diseases.</title>
        <authorList>
            <person name="Tisza M.J."/>
            <person name="Buck C.B."/>
        </authorList>
    </citation>
    <scope>NUCLEOTIDE SEQUENCE</scope>
    <source>
        <strain evidence="1">CtsK93</strain>
    </source>
</reference>
<organism evidence="1">
    <name type="scientific">Myoviridae sp. ctsK93</name>
    <dbReference type="NCBI Taxonomy" id="2825190"/>
    <lineage>
        <taxon>Viruses</taxon>
        <taxon>Duplodnaviria</taxon>
        <taxon>Heunggongvirae</taxon>
        <taxon>Uroviricota</taxon>
        <taxon>Caudoviricetes</taxon>
    </lineage>
</organism>
<accession>A0A8S5PKV4</accession>
<name>A0A8S5PKV4_9CAUD</name>
<proteinExistence type="predicted"/>
<dbReference type="EMBL" id="BK015446">
    <property type="protein sequence ID" value="DAE07115.1"/>
    <property type="molecule type" value="Genomic_DNA"/>
</dbReference>
<evidence type="ECO:0000313" key="1">
    <source>
        <dbReference type="EMBL" id="DAE07115.1"/>
    </source>
</evidence>